<accession>A0ABS8HNQ6</accession>
<dbReference type="InterPro" id="IPR009051">
    <property type="entry name" value="Helical_ferredxn"/>
</dbReference>
<evidence type="ECO:0000256" key="3">
    <source>
        <dbReference type="ARBA" id="ARBA00023014"/>
    </source>
</evidence>
<dbReference type="PROSITE" id="PS00198">
    <property type="entry name" value="4FE4S_FER_1"/>
    <property type="match status" value="2"/>
</dbReference>
<keyword evidence="3" id="KW-0411">Iron-sulfur</keyword>
<dbReference type="Pfam" id="PF17179">
    <property type="entry name" value="Fer4_22"/>
    <property type="match status" value="1"/>
</dbReference>
<dbReference type="SUPFAM" id="SSF46548">
    <property type="entry name" value="alpha-helical ferredoxin"/>
    <property type="match status" value="1"/>
</dbReference>
<keyword evidence="6" id="KW-1185">Reference proteome</keyword>
<dbReference type="EMBL" id="JAJHJB010000005">
    <property type="protein sequence ID" value="MCC5464842.1"/>
    <property type="molecule type" value="Genomic_DNA"/>
</dbReference>
<dbReference type="NCBIfam" id="TIGR02910">
    <property type="entry name" value="sulfite_red_A"/>
    <property type="match status" value="1"/>
</dbReference>
<keyword evidence="1" id="KW-0479">Metal-binding</keyword>
<comment type="caution">
    <text evidence="5">The sequence shown here is derived from an EMBL/GenBank/DDBJ whole genome shotgun (WGS) entry which is preliminary data.</text>
</comment>
<dbReference type="Proteomes" id="UP001165492">
    <property type="component" value="Unassembled WGS sequence"/>
</dbReference>
<keyword evidence="2" id="KW-0408">Iron</keyword>
<reference evidence="5" key="1">
    <citation type="submission" date="2021-11" db="EMBL/GenBank/DDBJ databases">
        <title>Description of a new species Pelosinus isolated from the bottom sediments of Lake Baikal.</title>
        <authorList>
            <person name="Zakharyuk A."/>
        </authorList>
    </citation>
    <scope>NUCLEOTIDE SEQUENCE</scope>
    <source>
        <strain evidence="5">Bkl1</strain>
    </source>
</reference>
<evidence type="ECO:0000256" key="1">
    <source>
        <dbReference type="ARBA" id="ARBA00022723"/>
    </source>
</evidence>
<dbReference type="PROSITE" id="PS51379">
    <property type="entry name" value="4FE4S_FER_2"/>
    <property type="match status" value="2"/>
</dbReference>
<evidence type="ECO:0000313" key="6">
    <source>
        <dbReference type="Proteomes" id="UP001165492"/>
    </source>
</evidence>
<feature type="domain" description="4Fe-4S ferredoxin-type" evidence="4">
    <location>
        <begin position="291"/>
        <end position="319"/>
    </location>
</feature>
<evidence type="ECO:0000259" key="4">
    <source>
        <dbReference type="PROSITE" id="PS51379"/>
    </source>
</evidence>
<dbReference type="InterPro" id="IPR017900">
    <property type="entry name" value="4Fe4S_Fe_S_CS"/>
</dbReference>
<dbReference type="PANTHER" id="PTHR40447:SF1">
    <property type="entry name" value="ANAEROBIC SULFITE REDUCTASE SUBUNIT A"/>
    <property type="match status" value="1"/>
</dbReference>
<dbReference type="PANTHER" id="PTHR40447">
    <property type="entry name" value="ANAEROBIC SULFITE REDUCTASE SUBUNIT A"/>
    <property type="match status" value="1"/>
</dbReference>
<sequence length="330" mass="38590">MAYKVTGIRFNQYLKELEKEYLIFAPVALLGKGAFTNTDSVRYQKITKLEEVELTIKTNFSAKEILLPITETLFYFNEDNWTEPKVHDKKILLFLRSCDIHGIKRLDDIYLRNGCEDPYYKVFREKVRFCLIECYESFANCFCASMGTNITDEYDMFIRPEGDYVYVGINNKEMGRLDEKVVDLSPRFVMENKTKVSIPKELSKGLAQSVFWEEYSSRCIGCGRCSFVCPTCSCFSMQDIFYKENKNMGERRRVWSSCMVDGFTDMAGGHSFRKKQGDRMRFRVMHKFHDYKKRFGYHMCVGCGRCDDACPEYISIAHCANRLNSIVEEK</sequence>
<dbReference type="InterPro" id="IPR014259">
    <property type="entry name" value="Sulphite_reductase_A"/>
</dbReference>
<dbReference type="RefSeq" id="WP_229534249.1">
    <property type="nucleotide sequence ID" value="NZ_JAJHJB010000005.1"/>
</dbReference>
<evidence type="ECO:0000313" key="5">
    <source>
        <dbReference type="EMBL" id="MCC5464842.1"/>
    </source>
</evidence>
<dbReference type="Gene3D" id="1.10.1060.10">
    <property type="entry name" value="Alpha-helical ferredoxin"/>
    <property type="match status" value="1"/>
</dbReference>
<dbReference type="InterPro" id="IPR017896">
    <property type="entry name" value="4Fe4S_Fe-S-bd"/>
</dbReference>
<evidence type="ECO:0000256" key="2">
    <source>
        <dbReference type="ARBA" id="ARBA00023004"/>
    </source>
</evidence>
<proteinExistence type="predicted"/>
<gene>
    <name evidence="5" type="primary">asrA</name>
    <name evidence="5" type="ORF">LMF89_05585</name>
</gene>
<protein>
    <submittedName>
        <fullName evidence="5">Anaerobic sulfite reductase subunit AsrA</fullName>
    </submittedName>
</protein>
<organism evidence="5 6">
    <name type="scientific">Pelosinus baikalensis</name>
    <dbReference type="NCBI Taxonomy" id="2892015"/>
    <lineage>
        <taxon>Bacteria</taxon>
        <taxon>Bacillati</taxon>
        <taxon>Bacillota</taxon>
        <taxon>Negativicutes</taxon>
        <taxon>Selenomonadales</taxon>
        <taxon>Sporomusaceae</taxon>
        <taxon>Pelosinus</taxon>
    </lineage>
</organism>
<feature type="domain" description="4Fe-4S ferredoxin-type" evidence="4">
    <location>
        <begin position="208"/>
        <end position="240"/>
    </location>
</feature>
<name>A0ABS8HNQ6_9FIRM</name>